<name>A0A1R3GNR1_9ROSI</name>
<dbReference type="OrthoDB" id="416777at2759"/>
<proteinExistence type="predicted"/>
<protein>
    <submittedName>
        <fullName evidence="1">Uncharacterized protein</fullName>
    </submittedName>
</protein>
<sequence length="103" mass="11658">MSRIRDAWLEHENEEIDCAIALSLLKESQWGRKVVEDAVSPLPIDPVKSLGMQKQVGELVGFELERSFEGKTAKLVESYGKSAVKLVALITRHFPGPRIWRIQ</sequence>
<comment type="caution">
    <text evidence="1">The sequence shown here is derived from an EMBL/GenBank/DDBJ whole genome shotgun (WGS) entry which is preliminary data.</text>
</comment>
<gene>
    <name evidence="1" type="ORF">COLO4_34115</name>
</gene>
<organism evidence="1 2">
    <name type="scientific">Corchorus olitorius</name>
    <dbReference type="NCBI Taxonomy" id="93759"/>
    <lineage>
        <taxon>Eukaryota</taxon>
        <taxon>Viridiplantae</taxon>
        <taxon>Streptophyta</taxon>
        <taxon>Embryophyta</taxon>
        <taxon>Tracheophyta</taxon>
        <taxon>Spermatophyta</taxon>
        <taxon>Magnoliopsida</taxon>
        <taxon>eudicotyledons</taxon>
        <taxon>Gunneridae</taxon>
        <taxon>Pentapetalae</taxon>
        <taxon>rosids</taxon>
        <taxon>malvids</taxon>
        <taxon>Malvales</taxon>
        <taxon>Malvaceae</taxon>
        <taxon>Grewioideae</taxon>
        <taxon>Apeibeae</taxon>
        <taxon>Corchorus</taxon>
    </lineage>
</organism>
<evidence type="ECO:0000313" key="1">
    <source>
        <dbReference type="EMBL" id="OMO59696.1"/>
    </source>
</evidence>
<reference evidence="2" key="1">
    <citation type="submission" date="2013-09" db="EMBL/GenBank/DDBJ databases">
        <title>Corchorus olitorius genome sequencing.</title>
        <authorList>
            <person name="Alam M."/>
            <person name="Haque M.S."/>
            <person name="Islam M.S."/>
            <person name="Emdad E.M."/>
            <person name="Islam M.M."/>
            <person name="Ahmed B."/>
            <person name="Halim A."/>
            <person name="Hossen Q.M.M."/>
            <person name="Hossain M.Z."/>
            <person name="Ahmed R."/>
            <person name="Khan M.M."/>
            <person name="Islam R."/>
            <person name="Rashid M.M."/>
            <person name="Khan S.A."/>
            <person name="Rahman M.S."/>
            <person name="Alam M."/>
            <person name="Yahiya A.S."/>
            <person name="Khan M.S."/>
            <person name="Azam M.S."/>
            <person name="Haque T."/>
            <person name="Lashkar M.Z.H."/>
            <person name="Akhand A.I."/>
            <person name="Morshed G."/>
            <person name="Roy S."/>
            <person name="Uddin K.S."/>
            <person name="Rabeya T."/>
            <person name="Hossain A.S."/>
            <person name="Chowdhury A."/>
            <person name="Snigdha A.R."/>
            <person name="Mortoza M.S."/>
            <person name="Matin S.A."/>
            <person name="Hoque S.M.E."/>
            <person name="Islam M.K."/>
            <person name="Roy D.K."/>
            <person name="Haider R."/>
            <person name="Moosa M.M."/>
            <person name="Elias S.M."/>
            <person name="Hasan A.M."/>
            <person name="Jahan S."/>
            <person name="Shafiuddin M."/>
            <person name="Mahmood N."/>
            <person name="Shommy N.S."/>
        </authorList>
    </citation>
    <scope>NUCLEOTIDE SEQUENCE [LARGE SCALE GENOMIC DNA]</scope>
    <source>
        <strain evidence="2">cv. O-4</strain>
    </source>
</reference>
<accession>A0A1R3GNR1</accession>
<dbReference type="STRING" id="93759.A0A1R3GNR1"/>
<dbReference type="AlphaFoldDB" id="A0A1R3GNR1"/>
<dbReference type="Proteomes" id="UP000187203">
    <property type="component" value="Unassembled WGS sequence"/>
</dbReference>
<keyword evidence="2" id="KW-1185">Reference proteome</keyword>
<dbReference type="EMBL" id="AWUE01022079">
    <property type="protein sequence ID" value="OMO59696.1"/>
    <property type="molecule type" value="Genomic_DNA"/>
</dbReference>
<evidence type="ECO:0000313" key="2">
    <source>
        <dbReference type="Proteomes" id="UP000187203"/>
    </source>
</evidence>